<evidence type="ECO:0000256" key="11">
    <source>
        <dbReference type="ARBA" id="ARBA00029766"/>
    </source>
</evidence>
<evidence type="ECO:0000256" key="2">
    <source>
        <dbReference type="ARBA" id="ARBA00005810"/>
    </source>
</evidence>
<protein>
    <recommendedName>
        <fullName evidence="4">2-amino-4-hydroxy-6-hydroxymethyldihydropteridine pyrophosphokinase</fullName>
        <ecNumber evidence="3">2.7.6.3</ecNumber>
    </recommendedName>
    <alternativeName>
        <fullName evidence="11">6-hydroxymethyl-7,8-dihydropterin pyrophosphokinase</fullName>
    </alternativeName>
    <alternativeName>
        <fullName evidence="12">7,8-dihydro-6-hydroxymethylpterin-pyrophosphokinase</fullName>
    </alternativeName>
</protein>
<keyword evidence="8" id="KW-0067">ATP-binding</keyword>
<evidence type="ECO:0000259" key="13">
    <source>
        <dbReference type="Pfam" id="PF01288"/>
    </source>
</evidence>
<dbReference type="EC" id="2.7.6.3" evidence="3"/>
<dbReference type="GO" id="GO:0016301">
    <property type="term" value="F:kinase activity"/>
    <property type="evidence" value="ECO:0007669"/>
    <property type="project" value="UniProtKB-KW"/>
</dbReference>
<evidence type="ECO:0000256" key="6">
    <source>
        <dbReference type="ARBA" id="ARBA00022741"/>
    </source>
</evidence>
<feature type="domain" description="7,8-dihydro-6-hydroxymethylpterin-pyrophosphokinase" evidence="13">
    <location>
        <begin position="5"/>
        <end position="132"/>
    </location>
</feature>
<dbReference type="NCBIfam" id="TIGR01498">
    <property type="entry name" value="folK"/>
    <property type="match status" value="1"/>
</dbReference>
<dbReference type="UniPathway" id="UPA00077">
    <property type="reaction ID" value="UER00155"/>
</dbReference>
<reference evidence="15" key="1">
    <citation type="submission" date="2017-06" db="EMBL/GenBank/DDBJ databases">
        <authorList>
            <person name="Varghese N."/>
            <person name="Submissions S."/>
        </authorList>
    </citation>
    <scope>NUCLEOTIDE SEQUENCE [LARGE SCALE GENOMIC DNA]</scope>
    <source>
        <strain evidence="15">MWH-VicM1</strain>
    </source>
</reference>
<dbReference type="GO" id="GO:0003848">
    <property type="term" value="F:2-amino-4-hydroxy-6-hydroxymethyldihydropteridine diphosphokinase activity"/>
    <property type="evidence" value="ECO:0007669"/>
    <property type="project" value="UniProtKB-EC"/>
</dbReference>
<evidence type="ECO:0000256" key="10">
    <source>
        <dbReference type="ARBA" id="ARBA00029409"/>
    </source>
</evidence>
<dbReference type="SUPFAM" id="SSF55083">
    <property type="entry name" value="6-hydroxymethyl-7,8-dihydropterin pyrophosphokinase, HPPK"/>
    <property type="match status" value="1"/>
</dbReference>
<comment type="function">
    <text evidence="10">Catalyzes the transfer of pyrophosphate from adenosine triphosphate (ATP) to 6-hydroxymethyl-7,8-dihydropterin, an enzymatic step in folate biosynthesis pathway.</text>
</comment>
<dbReference type="InterPro" id="IPR035907">
    <property type="entry name" value="Hppk_sf"/>
</dbReference>
<dbReference type="InterPro" id="IPR000550">
    <property type="entry name" value="Hppk"/>
</dbReference>
<dbReference type="GO" id="GO:0046656">
    <property type="term" value="P:folic acid biosynthetic process"/>
    <property type="evidence" value="ECO:0007669"/>
    <property type="project" value="UniProtKB-KW"/>
</dbReference>
<proteinExistence type="inferred from homology"/>
<dbReference type="PANTHER" id="PTHR43071:SF1">
    <property type="entry name" value="2-AMINO-4-HYDROXY-6-HYDROXYMETHYLDIHYDROPTERIDINE PYROPHOSPHOKINASE"/>
    <property type="match status" value="1"/>
</dbReference>
<dbReference type="Gene3D" id="3.30.70.560">
    <property type="entry name" value="7,8-Dihydro-6-hydroxymethylpterin-pyrophosphokinase HPPK"/>
    <property type="match status" value="1"/>
</dbReference>
<gene>
    <name evidence="14" type="ORF">SAMN06295916_1202</name>
</gene>
<dbReference type="PANTHER" id="PTHR43071">
    <property type="entry name" value="2-AMINO-4-HYDROXY-6-HYDROXYMETHYLDIHYDROPTERIDINE PYROPHOSPHOKINASE"/>
    <property type="match status" value="1"/>
</dbReference>
<organism evidence="14 15">
    <name type="scientific">Polynucleobacter victoriensis</name>
    <dbReference type="NCBI Taxonomy" id="2049319"/>
    <lineage>
        <taxon>Bacteria</taxon>
        <taxon>Pseudomonadati</taxon>
        <taxon>Pseudomonadota</taxon>
        <taxon>Betaproteobacteria</taxon>
        <taxon>Burkholderiales</taxon>
        <taxon>Burkholderiaceae</taxon>
        <taxon>Polynucleobacter</taxon>
    </lineage>
</organism>
<name>A0A212TGM4_9BURK</name>
<dbReference type="Pfam" id="PF01288">
    <property type="entry name" value="HPPK"/>
    <property type="match status" value="1"/>
</dbReference>
<keyword evidence="9" id="KW-0289">Folate biosynthesis</keyword>
<dbReference type="Proteomes" id="UP000197215">
    <property type="component" value="Unassembled WGS sequence"/>
</dbReference>
<dbReference type="OrthoDB" id="9808041at2"/>
<evidence type="ECO:0000256" key="4">
    <source>
        <dbReference type="ARBA" id="ARBA00016218"/>
    </source>
</evidence>
<dbReference type="AlphaFoldDB" id="A0A212TGM4"/>
<keyword evidence="7 14" id="KW-0418">Kinase</keyword>
<comment type="pathway">
    <text evidence="1">Cofactor biosynthesis; tetrahydrofolate biosynthesis; 2-amino-4-hydroxy-6-hydroxymethyl-7,8-dihydropteridine diphosphate from 7,8-dihydroneopterin triphosphate: step 4/4.</text>
</comment>
<evidence type="ECO:0000256" key="3">
    <source>
        <dbReference type="ARBA" id="ARBA00013253"/>
    </source>
</evidence>
<dbReference type="EMBL" id="FYEX01000001">
    <property type="protein sequence ID" value="SNC64981.1"/>
    <property type="molecule type" value="Genomic_DNA"/>
</dbReference>
<keyword evidence="5" id="KW-0808">Transferase</keyword>
<accession>A0A212TGM4</accession>
<evidence type="ECO:0000313" key="15">
    <source>
        <dbReference type="Proteomes" id="UP000197215"/>
    </source>
</evidence>
<evidence type="ECO:0000256" key="12">
    <source>
        <dbReference type="ARBA" id="ARBA00033413"/>
    </source>
</evidence>
<dbReference type="RefSeq" id="WP_088813072.1">
    <property type="nucleotide sequence ID" value="NZ_FYEX01000001.1"/>
</dbReference>
<evidence type="ECO:0000256" key="5">
    <source>
        <dbReference type="ARBA" id="ARBA00022679"/>
    </source>
</evidence>
<evidence type="ECO:0000256" key="8">
    <source>
        <dbReference type="ARBA" id="ARBA00022840"/>
    </source>
</evidence>
<keyword evidence="15" id="KW-1185">Reference proteome</keyword>
<dbReference type="CDD" id="cd00483">
    <property type="entry name" value="HPPK"/>
    <property type="match status" value="1"/>
</dbReference>
<evidence type="ECO:0000256" key="9">
    <source>
        <dbReference type="ARBA" id="ARBA00022909"/>
    </source>
</evidence>
<keyword evidence="6" id="KW-0547">Nucleotide-binding</keyword>
<sequence>MALAFIGLGGNIGDTKQLIKDAIVCLAQNPELRVLTRSCMYQSAPVDAEGPDFINAVISLETELPPEDLLAICQKVENTFGRERPYINAPRTIDLDVLAYDNVSISNDRLTIPHPRMIERSFVLLPLLEIAPDIDLPGFGKLTKYIPNVEHQRIEKVKGCNCPSQHI</sequence>
<evidence type="ECO:0000256" key="7">
    <source>
        <dbReference type="ARBA" id="ARBA00022777"/>
    </source>
</evidence>
<dbReference type="GO" id="GO:0005524">
    <property type="term" value="F:ATP binding"/>
    <property type="evidence" value="ECO:0007669"/>
    <property type="project" value="UniProtKB-KW"/>
</dbReference>
<evidence type="ECO:0000256" key="1">
    <source>
        <dbReference type="ARBA" id="ARBA00005051"/>
    </source>
</evidence>
<comment type="similarity">
    <text evidence="2">Belongs to the HPPK family.</text>
</comment>
<evidence type="ECO:0000313" key="14">
    <source>
        <dbReference type="EMBL" id="SNC64981.1"/>
    </source>
</evidence>
<dbReference type="GO" id="GO:0046654">
    <property type="term" value="P:tetrahydrofolate biosynthetic process"/>
    <property type="evidence" value="ECO:0007669"/>
    <property type="project" value="UniProtKB-UniPathway"/>
</dbReference>